<evidence type="ECO:0000256" key="1">
    <source>
        <dbReference type="SAM" id="Phobius"/>
    </source>
</evidence>
<feature type="transmembrane region" description="Helical" evidence="1">
    <location>
        <begin position="82"/>
        <end position="103"/>
    </location>
</feature>
<dbReference type="Proteomes" id="UP001241110">
    <property type="component" value="Unassembled WGS sequence"/>
</dbReference>
<evidence type="ECO:0000313" key="3">
    <source>
        <dbReference type="Proteomes" id="UP001241110"/>
    </source>
</evidence>
<proteinExistence type="predicted"/>
<dbReference type="RefSeq" id="WP_313981037.1">
    <property type="nucleotide sequence ID" value="NZ_JASJOS010000007.1"/>
</dbReference>
<feature type="transmembrane region" description="Helical" evidence="1">
    <location>
        <begin position="52"/>
        <end position="70"/>
    </location>
</feature>
<keyword evidence="1" id="KW-0472">Membrane</keyword>
<reference evidence="2" key="1">
    <citation type="submission" date="2023-05" db="EMBL/GenBank/DDBJ databases">
        <authorList>
            <person name="Zhang X."/>
        </authorList>
    </citation>
    <scope>NUCLEOTIDE SEQUENCE</scope>
    <source>
        <strain evidence="2">YF14B1</strain>
    </source>
</reference>
<feature type="transmembrane region" description="Helical" evidence="1">
    <location>
        <begin position="12"/>
        <end position="40"/>
    </location>
</feature>
<keyword evidence="1" id="KW-0812">Transmembrane</keyword>
<gene>
    <name evidence="2" type="ORF">QNI16_17050</name>
</gene>
<dbReference type="AlphaFoldDB" id="A0AAE3QS35"/>
<sequence length="185" mass="22439">MKFNYTLFIYRILPVICIVLALWFMVIEIYAWAYFFFIIGVPVHAIFPKIHLIYWLYAEFAIVISIAILYRHSYAKIWFETVLIGLILTLILDSIYWIVDYWLPEYGMYNEIYRTFHGFQRHYFFIFLVFFVQPNPIICSVIVSLIAGVYYFWKVQPVSKDRWYWTKLVVFTIVLIYVAKYGIYS</sequence>
<dbReference type="EMBL" id="JASJOS010000007">
    <property type="protein sequence ID" value="MDJ1482215.1"/>
    <property type="molecule type" value="Genomic_DNA"/>
</dbReference>
<organism evidence="2 3">
    <name type="scientific">Xanthocytophaga flava</name>
    <dbReference type="NCBI Taxonomy" id="3048013"/>
    <lineage>
        <taxon>Bacteria</taxon>
        <taxon>Pseudomonadati</taxon>
        <taxon>Bacteroidota</taxon>
        <taxon>Cytophagia</taxon>
        <taxon>Cytophagales</taxon>
        <taxon>Rhodocytophagaceae</taxon>
        <taxon>Xanthocytophaga</taxon>
    </lineage>
</organism>
<keyword evidence="1" id="KW-1133">Transmembrane helix</keyword>
<feature type="transmembrane region" description="Helical" evidence="1">
    <location>
        <begin position="164"/>
        <end position="184"/>
    </location>
</feature>
<name>A0AAE3QS35_9BACT</name>
<comment type="caution">
    <text evidence="2">The sequence shown here is derived from an EMBL/GenBank/DDBJ whole genome shotgun (WGS) entry which is preliminary data.</text>
</comment>
<evidence type="ECO:0000313" key="2">
    <source>
        <dbReference type="EMBL" id="MDJ1482215.1"/>
    </source>
</evidence>
<protein>
    <submittedName>
        <fullName evidence="2">Uncharacterized protein</fullName>
    </submittedName>
</protein>
<feature type="transmembrane region" description="Helical" evidence="1">
    <location>
        <begin position="123"/>
        <end position="152"/>
    </location>
</feature>
<accession>A0AAE3QS35</accession>